<keyword evidence="2" id="KW-1185">Reference proteome</keyword>
<evidence type="ECO:0000313" key="2">
    <source>
        <dbReference type="Proteomes" id="UP001500016"/>
    </source>
</evidence>
<evidence type="ECO:0008006" key="3">
    <source>
        <dbReference type="Google" id="ProtNLM"/>
    </source>
</evidence>
<gene>
    <name evidence="1" type="ORF">GCM10009801_15800</name>
</gene>
<dbReference type="EMBL" id="BAAAPE010000002">
    <property type="protein sequence ID" value="GAA2067932.1"/>
    <property type="molecule type" value="Genomic_DNA"/>
</dbReference>
<proteinExistence type="predicted"/>
<protein>
    <recommendedName>
        <fullName evidence="3">DUF4873 domain-containing protein</fullName>
    </recommendedName>
</protein>
<name>A0ABN2VP35_9ACTN</name>
<organism evidence="1 2">
    <name type="scientific">Streptomyces albiaxialis</name>
    <dbReference type="NCBI Taxonomy" id="329523"/>
    <lineage>
        <taxon>Bacteria</taxon>
        <taxon>Bacillati</taxon>
        <taxon>Actinomycetota</taxon>
        <taxon>Actinomycetes</taxon>
        <taxon>Kitasatosporales</taxon>
        <taxon>Streptomycetaceae</taxon>
        <taxon>Streptomyces</taxon>
    </lineage>
</organism>
<dbReference type="RefSeq" id="WP_344525444.1">
    <property type="nucleotide sequence ID" value="NZ_BAAAPE010000002.1"/>
</dbReference>
<comment type="caution">
    <text evidence="1">The sequence shown here is derived from an EMBL/GenBank/DDBJ whole genome shotgun (WGS) entry which is preliminary data.</text>
</comment>
<accession>A0ABN2VP35</accession>
<dbReference type="Proteomes" id="UP001500016">
    <property type="component" value="Unassembled WGS sequence"/>
</dbReference>
<sequence length="88" mass="9186">MDHFYRGPATLLTGGAEIPVDVALFTEPTGAGRPWSGTMRPEGPEPLWAELEGDTAHLRLSDGREGRITVLGSGFGPVEVSGEGPAPS</sequence>
<evidence type="ECO:0000313" key="1">
    <source>
        <dbReference type="EMBL" id="GAA2067932.1"/>
    </source>
</evidence>
<reference evidence="1 2" key="1">
    <citation type="journal article" date="2019" name="Int. J. Syst. Evol. Microbiol.">
        <title>The Global Catalogue of Microorganisms (GCM) 10K type strain sequencing project: providing services to taxonomists for standard genome sequencing and annotation.</title>
        <authorList>
            <consortium name="The Broad Institute Genomics Platform"/>
            <consortium name="The Broad Institute Genome Sequencing Center for Infectious Disease"/>
            <person name="Wu L."/>
            <person name="Ma J."/>
        </authorList>
    </citation>
    <scope>NUCLEOTIDE SEQUENCE [LARGE SCALE GENOMIC DNA]</scope>
    <source>
        <strain evidence="1 2">JCM 15478</strain>
    </source>
</reference>